<accession>A0A250I933</accession>
<keyword evidence="2" id="KW-0547">Nucleotide-binding</keyword>
<keyword evidence="1" id="KW-0808">Transferase</keyword>
<dbReference type="PANTHER" id="PTHR43289">
    <property type="entry name" value="MITOGEN-ACTIVATED PROTEIN KINASE KINASE KINASE 20-RELATED"/>
    <property type="match status" value="1"/>
</dbReference>
<dbReference type="PANTHER" id="PTHR43289:SF6">
    <property type="entry name" value="SERINE_THREONINE-PROTEIN KINASE NEKL-3"/>
    <property type="match status" value="1"/>
</dbReference>
<dbReference type="SUPFAM" id="SSF56112">
    <property type="entry name" value="Protein kinase-like (PK-like)"/>
    <property type="match status" value="1"/>
</dbReference>
<dbReference type="Pfam" id="PF03781">
    <property type="entry name" value="FGE-sulfatase"/>
    <property type="match status" value="1"/>
</dbReference>
<feature type="region of interest" description="Disordered" evidence="5">
    <location>
        <begin position="514"/>
        <end position="537"/>
    </location>
</feature>
<protein>
    <recommendedName>
        <fullName evidence="6">Protein kinase domain-containing protein</fullName>
    </recommendedName>
</protein>
<dbReference type="Gene3D" id="1.10.510.10">
    <property type="entry name" value="Transferase(Phosphotransferase) domain 1"/>
    <property type="match status" value="1"/>
</dbReference>
<evidence type="ECO:0000256" key="3">
    <source>
        <dbReference type="ARBA" id="ARBA00022777"/>
    </source>
</evidence>
<proteinExistence type="predicted"/>
<dbReference type="Pfam" id="PF00069">
    <property type="entry name" value="Pkinase"/>
    <property type="match status" value="1"/>
</dbReference>
<dbReference type="AlphaFoldDB" id="A0A250I933"/>
<dbReference type="RefSeq" id="WP_095976481.1">
    <property type="nucleotide sequence ID" value="NZ_CP022163.1"/>
</dbReference>
<name>A0A250I933_9BACT</name>
<dbReference type="EMBL" id="CP022163">
    <property type="protein sequence ID" value="ATB27720.1"/>
    <property type="molecule type" value="Genomic_DNA"/>
</dbReference>
<dbReference type="Gene3D" id="3.90.1580.10">
    <property type="entry name" value="paralog of FGE (formylglycine-generating enzyme)"/>
    <property type="match status" value="1"/>
</dbReference>
<dbReference type="SUPFAM" id="SSF56436">
    <property type="entry name" value="C-type lectin-like"/>
    <property type="match status" value="1"/>
</dbReference>
<evidence type="ECO:0000313" key="8">
    <source>
        <dbReference type="Proteomes" id="UP000217289"/>
    </source>
</evidence>
<evidence type="ECO:0000256" key="2">
    <source>
        <dbReference type="ARBA" id="ARBA00022741"/>
    </source>
</evidence>
<dbReference type="InterPro" id="IPR016187">
    <property type="entry name" value="CTDL_fold"/>
</dbReference>
<dbReference type="KEGG" id="mbd:MEBOL_001165"/>
<feature type="compositionally biased region" description="Polar residues" evidence="5">
    <location>
        <begin position="358"/>
        <end position="381"/>
    </location>
</feature>
<feature type="region of interest" description="Disordered" evidence="5">
    <location>
        <begin position="302"/>
        <end position="324"/>
    </location>
</feature>
<feature type="domain" description="Protein kinase" evidence="6">
    <location>
        <begin position="54"/>
        <end position="300"/>
    </location>
</feature>
<dbReference type="OrthoDB" id="9804878at2"/>
<gene>
    <name evidence="7" type="ORF">MEBOL_001165</name>
</gene>
<feature type="region of interest" description="Disordered" evidence="5">
    <location>
        <begin position="440"/>
        <end position="484"/>
    </location>
</feature>
<dbReference type="SMART" id="SM00220">
    <property type="entry name" value="S_TKc"/>
    <property type="match status" value="1"/>
</dbReference>
<feature type="compositionally biased region" description="Pro residues" evidence="5">
    <location>
        <begin position="517"/>
        <end position="537"/>
    </location>
</feature>
<dbReference type="Gene3D" id="3.30.200.20">
    <property type="entry name" value="Phosphorylase Kinase, domain 1"/>
    <property type="match status" value="1"/>
</dbReference>
<dbReference type="GO" id="GO:0004674">
    <property type="term" value="F:protein serine/threonine kinase activity"/>
    <property type="evidence" value="ECO:0007669"/>
    <property type="project" value="TreeGrafter"/>
</dbReference>
<dbReference type="CDD" id="cd14014">
    <property type="entry name" value="STKc_PknB_like"/>
    <property type="match status" value="1"/>
</dbReference>
<feature type="region of interest" description="Disordered" evidence="5">
    <location>
        <begin position="338"/>
        <end position="381"/>
    </location>
</feature>
<keyword evidence="3" id="KW-0418">Kinase</keyword>
<evidence type="ECO:0000256" key="4">
    <source>
        <dbReference type="ARBA" id="ARBA00022840"/>
    </source>
</evidence>
<feature type="compositionally biased region" description="Low complexity" evidence="5">
    <location>
        <begin position="455"/>
        <end position="484"/>
    </location>
</feature>
<evidence type="ECO:0000256" key="1">
    <source>
        <dbReference type="ARBA" id="ARBA00022679"/>
    </source>
</evidence>
<dbReference type="InterPro" id="IPR005532">
    <property type="entry name" value="SUMF_dom"/>
</dbReference>
<keyword evidence="4" id="KW-0067">ATP-binding</keyword>
<dbReference type="GO" id="GO:0005524">
    <property type="term" value="F:ATP binding"/>
    <property type="evidence" value="ECO:0007669"/>
    <property type="project" value="UniProtKB-KW"/>
</dbReference>
<dbReference type="PROSITE" id="PS50011">
    <property type="entry name" value="PROTEIN_KINASE_DOM"/>
    <property type="match status" value="1"/>
</dbReference>
<reference evidence="7 8" key="1">
    <citation type="submission" date="2017-06" db="EMBL/GenBank/DDBJ databases">
        <authorList>
            <person name="Kim H.J."/>
            <person name="Triplett B.A."/>
        </authorList>
    </citation>
    <scope>NUCLEOTIDE SEQUENCE [LARGE SCALE GENOMIC DNA]</scope>
    <source>
        <strain evidence="7 8">DSM 14713</strain>
    </source>
</reference>
<dbReference type="InterPro" id="IPR011009">
    <property type="entry name" value="Kinase-like_dom_sf"/>
</dbReference>
<evidence type="ECO:0000259" key="6">
    <source>
        <dbReference type="PROSITE" id="PS50011"/>
    </source>
</evidence>
<sequence>MLCQRCGSPVPDNSASCSTCGLKLSGGAPGSAQRRRAGSVEAPYKPGDVFAKRYAIREVLGPGPVGHVFRALDQEMDVEVALKVINPRLVQMQEERTQFSLALRAGKKLTHPHHVRVYEEGEDRNRPYFTTQLLEGMTLRKMLEQRASQGQRFTVKEVEPLLAQLAEALDNAHKYGPHSDLKPENILVLPDLLKVTDYGLALGIPRLPFIQAQKSWKVGCYLAPEYSEGGELDTRMDLYSLGVILGEMLTGQMPEEGEVSELLAYEADLPQGVEALYRRATNSNPLARPKSASEFLSEFSAALSSRPRPAAKPPGTLSPRGRVKPVPFSLTAELATAGPLSSNALPPPVPTTELPSLGTPTIQVPTVQPGSLPTQEAPRSTIESPVAGAPTLEMPQSSAPTELLSAESLAQRGIPTREPAPPPDATQKLDSEALAALMATPRPSSQPKGRPPPQAARAEPRPAAKAPAAVKAAAPAPRGPSASRSPKAWMVLLAIGGLALGAMAGYGLLKMRSAPPESAPPSAQPVEPPPAAVLPPAPGGPNAMGVAGALGSCPQGMRYVGGGAFKMGKDTPEEGPPNEPLLMSRYVGAFCIDEFEFPNQAGVLPRVGVSWREAKAECAKLGRRLCSEEEWEKACKGPGNQRFPYGRDFDGHQCNTQGNDGKVARSGAFTSCRSGYGVMDMAGNAAEWTESEFGDAQGRVRKGGAFSGQEMSTRCAFRASGPPDASSAEVGFRCCVGTGVKR</sequence>
<evidence type="ECO:0000313" key="7">
    <source>
        <dbReference type="EMBL" id="ATB27720.1"/>
    </source>
</evidence>
<evidence type="ECO:0000256" key="5">
    <source>
        <dbReference type="SAM" id="MobiDB-lite"/>
    </source>
</evidence>
<dbReference type="InterPro" id="IPR000719">
    <property type="entry name" value="Prot_kinase_dom"/>
</dbReference>
<organism evidence="7 8">
    <name type="scientific">Melittangium boletus DSM 14713</name>
    <dbReference type="NCBI Taxonomy" id="1294270"/>
    <lineage>
        <taxon>Bacteria</taxon>
        <taxon>Pseudomonadati</taxon>
        <taxon>Myxococcota</taxon>
        <taxon>Myxococcia</taxon>
        <taxon>Myxococcales</taxon>
        <taxon>Cystobacterineae</taxon>
        <taxon>Archangiaceae</taxon>
        <taxon>Melittangium</taxon>
    </lineage>
</organism>
<dbReference type="InterPro" id="IPR042095">
    <property type="entry name" value="SUMF_sf"/>
</dbReference>
<keyword evidence="8" id="KW-1185">Reference proteome</keyword>
<dbReference type="Proteomes" id="UP000217289">
    <property type="component" value="Chromosome"/>
</dbReference>